<feature type="region of interest" description="Disordered" evidence="1">
    <location>
        <begin position="13"/>
        <end position="43"/>
    </location>
</feature>
<evidence type="ECO:0000256" key="1">
    <source>
        <dbReference type="SAM" id="MobiDB-lite"/>
    </source>
</evidence>
<dbReference type="EMBL" id="MHNF01000025">
    <property type="protein sequence ID" value="OGZ40742.1"/>
    <property type="molecule type" value="Genomic_DNA"/>
</dbReference>
<name>A0A1G2FSM6_9BACT</name>
<keyword evidence="2" id="KW-1133">Transmembrane helix</keyword>
<comment type="caution">
    <text evidence="3">The sequence shown here is derived from an EMBL/GenBank/DDBJ whole genome shotgun (WGS) entry which is preliminary data.</text>
</comment>
<keyword evidence="2" id="KW-0812">Transmembrane</keyword>
<feature type="transmembrane region" description="Helical" evidence="2">
    <location>
        <begin position="60"/>
        <end position="81"/>
    </location>
</feature>
<keyword evidence="2" id="KW-0472">Membrane</keyword>
<evidence type="ECO:0008006" key="5">
    <source>
        <dbReference type="Google" id="ProtNLM"/>
    </source>
</evidence>
<protein>
    <recommendedName>
        <fullName evidence="5">DUF11 domain-containing protein</fullName>
    </recommendedName>
</protein>
<evidence type="ECO:0000313" key="3">
    <source>
        <dbReference type="EMBL" id="OGZ40742.1"/>
    </source>
</evidence>
<reference evidence="3 4" key="1">
    <citation type="journal article" date="2016" name="Nat. Commun.">
        <title>Thousands of microbial genomes shed light on interconnected biogeochemical processes in an aquifer system.</title>
        <authorList>
            <person name="Anantharaman K."/>
            <person name="Brown C.T."/>
            <person name="Hug L.A."/>
            <person name="Sharon I."/>
            <person name="Castelle C.J."/>
            <person name="Probst A.J."/>
            <person name="Thomas B.C."/>
            <person name="Singh A."/>
            <person name="Wilkins M.J."/>
            <person name="Karaoz U."/>
            <person name="Brodie E.L."/>
            <person name="Williams K.H."/>
            <person name="Hubbard S.S."/>
            <person name="Banfield J.F."/>
        </authorList>
    </citation>
    <scope>NUCLEOTIDE SEQUENCE [LARGE SCALE GENOMIC DNA]</scope>
</reference>
<evidence type="ECO:0000256" key="2">
    <source>
        <dbReference type="SAM" id="Phobius"/>
    </source>
</evidence>
<organism evidence="3 4">
    <name type="scientific">Candidatus Portnoybacteria bacterium RIFCSPLOWO2_02_FULL_39_11</name>
    <dbReference type="NCBI Taxonomy" id="1802001"/>
    <lineage>
        <taxon>Bacteria</taxon>
        <taxon>Candidatus Portnoyibacteriota</taxon>
    </lineage>
</organism>
<evidence type="ECO:0000313" key="4">
    <source>
        <dbReference type="Proteomes" id="UP000177126"/>
    </source>
</evidence>
<feature type="region of interest" description="Disordered" evidence="1">
    <location>
        <begin position="619"/>
        <end position="641"/>
    </location>
</feature>
<dbReference type="Proteomes" id="UP000177126">
    <property type="component" value="Unassembled WGS sequence"/>
</dbReference>
<proteinExistence type="predicted"/>
<accession>A0A1G2FSM6</accession>
<gene>
    <name evidence="3" type="ORF">A3B04_02225</name>
</gene>
<sequence>MDLDQLKKQLYKKDGQFQGRPSIPEEFAPGHEAKPSQVPEPQWTDGQKKTFYFSVREKRLLWLASVVVILAVLAIGGWFVWRNSRSFNASGVALDIFGQDRVVSGEEINYIVRYKNNSKVSIDSAVLAFSAPAQSMPSDINNFIKQGDFFVATQSLGRLTPGQEGQAEFKIRVLGDKDSRQKFTARLNYRPSNISSDFSNSAEFSSTVISVPLVLSFILPERIVSGQTMNFSLRYLNTSDANFEGAQLKIEYPDGFIFDNSLPSPSDGQAQLGDGNNTWNLPEIGSREEGNIVIKGTISGNEGDSKTFKAQIGTPTNNGDFVIYSQALSSPQISASPLLVEQSLLNLPDNNANSGQILDYRIKYRNTTSAAIGPVFITVKIDGKVVDASSVNAVNGFFSSSDNLITWNSSSLPALEQLEAGTEGTLDFSLKVKDNLPVNSFSDKNFTIVTTAKIDSFNVPLALSGIQLAGQNQFTVKVNSKLALNMKGYYNDRLLPNSGPLPPRVGQKTTYTIYWQILNSSNDLSNVKVEAYLPSYVRWEGNIFPKDENIKYDASSGKVIWQIGKLASGAGFLSPVRQAAFQVGFTPSLGQVGNLAVIMQAPKAAGDDNFTGAQLTVSDSELKSDMPDDPAVEEAKGRVGQ</sequence>
<dbReference type="AlphaFoldDB" id="A0A1G2FSM6"/>